<gene>
    <name evidence="2" type="ORF">ALTATR162_LOCUS6653</name>
</gene>
<dbReference type="OrthoDB" id="3800314at2759"/>
<accession>A0A8J2I797</accession>
<feature type="compositionally biased region" description="Polar residues" evidence="1">
    <location>
        <begin position="341"/>
        <end position="366"/>
    </location>
</feature>
<organism evidence="2 3">
    <name type="scientific">Alternaria atra</name>
    <dbReference type="NCBI Taxonomy" id="119953"/>
    <lineage>
        <taxon>Eukaryota</taxon>
        <taxon>Fungi</taxon>
        <taxon>Dikarya</taxon>
        <taxon>Ascomycota</taxon>
        <taxon>Pezizomycotina</taxon>
        <taxon>Dothideomycetes</taxon>
        <taxon>Pleosporomycetidae</taxon>
        <taxon>Pleosporales</taxon>
        <taxon>Pleosporineae</taxon>
        <taxon>Pleosporaceae</taxon>
        <taxon>Alternaria</taxon>
        <taxon>Alternaria sect. Ulocladioides</taxon>
    </lineage>
</organism>
<dbReference type="GeneID" id="67018566"/>
<dbReference type="Proteomes" id="UP000676310">
    <property type="component" value="Unassembled WGS sequence"/>
</dbReference>
<sequence>MADSNTPAQDTPPTIAPLNMYWARGELISFLQRVYTCQSRPAGDWERDIIFARHNLDRIPFYEDFPFTIECLRLTLLNSKTLTPRELSKFTRITEQGSQMCIRIFVRHAVRHGPYLLSSLGPDPSPDFPRPQQTGTVQPASTQPSAPADRQAPVPAASHAQLAGENATMRRQMNGLNVRADRVEGHRGVGRSRATPTQTDRPSQPRGGYNGRPDRGYHANQGAFMPPAVQQTPSQYSPSPFGGYNRPYGGSPHMPSPYPPAAPMGGYGMQQYQQQFGDPPQQSYGAWSGNQTYHTTQQANSSQSGAYTAYMVPPPQTALVPQQIRGSNQRQPAYGAPGPSEVQQTQLPVQAQGASTLRQEQASAPRTTAYVPNPYARPFTPGSNTTDD</sequence>
<name>A0A8J2I797_9PLEO</name>
<proteinExistence type="predicted"/>
<evidence type="ECO:0000256" key="1">
    <source>
        <dbReference type="SAM" id="MobiDB-lite"/>
    </source>
</evidence>
<feature type="region of interest" description="Disordered" evidence="1">
    <location>
        <begin position="117"/>
        <end position="166"/>
    </location>
</feature>
<evidence type="ECO:0000313" key="2">
    <source>
        <dbReference type="EMBL" id="CAG5164436.1"/>
    </source>
</evidence>
<feature type="compositionally biased region" description="Polar residues" evidence="1">
    <location>
        <begin position="131"/>
        <end position="145"/>
    </location>
</feature>
<evidence type="ECO:0000313" key="3">
    <source>
        <dbReference type="Proteomes" id="UP000676310"/>
    </source>
</evidence>
<protein>
    <submittedName>
        <fullName evidence="2">Uncharacterized protein</fullName>
    </submittedName>
</protein>
<comment type="caution">
    <text evidence="2">The sequence shown here is derived from an EMBL/GenBank/DDBJ whole genome shotgun (WGS) entry which is preliminary data.</text>
</comment>
<dbReference type="AlphaFoldDB" id="A0A8J2I797"/>
<feature type="region of interest" description="Disordered" evidence="1">
    <location>
        <begin position="321"/>
        <end position="388"/>
    </location>
</feature>
<keyword evidence="3" id="KW-1185">Reference proteome</keyword>
<dbReference type="EMBL" id="CAJRGZ010000019">
    <property type="protein sequence ID" value="CAG5164436.1"/>
    <property type="molecule type" value="Genomic_DNA"/>
</dbReference>
<feature type="region of interest" description="Disordered" evidence="1">
    <location>
        <begin position="178"/>
        <end position="237"/>
    </location>
</feature>
<reference evidence="2" key="1">
    <citation type="submission" date="2021-05" db="EMBL/GenBank/DDBJ databases">
        <authorList>
            <person name="Stam R."/>
        </authorList>
    </citation>
    <scope>NUCLEOTIDE SEQUENCE</scope>
    <source>
        <strain evidence="2">CS162</strain>
    </source>
</reference>
<dbReference type="RefSeq" id="XP_043170210.1">
    <property type="nucleotide sequence ID" value="XM_043314275.1"/>
</dbReference>